<comment type="caution">
    <text evidence="1">The sequence shown here is derived from an EMBL/GenBank/DDBJ whole genome shotgun (WGS) entry which is preliminary data.</text>
</comment>
<dbReference type="AlphaFoldDB" id="A0A9W8QRB5"/>
<organism evidence="1 2">
    <name type="scientific">Akanthomyces muscarius</name>
    <name type="common">Entomopathogenic fungus</name>
    <name type="synonym">Lecanicillium muscarium</name>
    <dbReference type="NCBI Taxonomy" id="2231603"/>
    <lineage>
        <taxon>Eukaryota</taxon>
        <taxon>Fungi</taxon>
        <taxon>Dikarya</taxon>
        <taxon>Ascomycota</taxon>
        <taxon>Pezizomycotina</taxon>
        <taxon>Sordariomycetes</taxon>
        <taxon>Hypocreomycetidae</taxon>
        <taxon>Hypocreales</taxon>
        <taxon>Cordycipitaceae</taxon>
        <taxon>Akanthomyces</taxon>
    </lineage>
</organism>
<protein>
    <submittedName>
        <fullName evidence="1">Uncharacterized protein</fullName>
    </submittedName>
</protein>
<dbReference type="Proteomes" id="UP001144673">
    <property type="component" value="Chromosome 1"/>
</dbReference>
<dbReference type="RefSeq" id="XP_056059782.1">
    <property type="nucleotide sequence ID" value="XM_056204424.1"/>
</dbReference>
<accession>A0A9W8QRB5</accession>
<gene>
    <name evidence="1" type="ORF">LMH87_006522</name>
</gene>
<evidence type="ECO:0000313" key="2">
    <source>
        <dbReference type="Proteomes" id="UP001144673"/>
    </source>
</evidence>
<name>A0A9W8QRB5_AKAMU</name>
<evidence type="ECO:0000313" key="1">
    <source>
        <dbReference type="EMBL" id="KAJ4164867.1"/>
    </source>
</evidence>
<reference evidence="1" key="1">
    <citation type="journal article" date="2023" name="Access Microbiol">
        <title>De-novo genome assembly for Akanthomyces muscarius, a biocontrol agent of insect agricultural pests.</title>
        <authorList>
            <person name="Erdos Z."/>
            <person name="Studholme D.J."/>
            <person name="Raymond B."/>
            <person name="Sharma M."/>
        </authorList>
    </citation>
    <scope>NUCLEOTIDE SEQUENCE</scope>
    <source>
        <strain evidence="1">Ve6</strain>
    </source>
</reference>
<dbReference type="GeneID" id="80893681"/>
<dbReference type="KEGG" id="amus:LMH87_006522"/>
<keyword evidence="2" id="KW-1185">Reference proteome</keyword>
<sequence>MLLGLEPLKWADEAGAKGAWLSCDSATYATTPTVTQVAGLAQANVLRLHANKGTVGCLSLRKNQALSVHWGTIFVSVDACNVDKRLPRRRHQSYQCPL</sequence>
<proteinExistence type="predicted"/>
<dbReference type="EMBL" id="JAJHUN010000001">
    <property type="protein sequence ID" value="KAJ4164867.1"/>
    <property type="molecule type" value="Genomic_DNA"/>
</dbReference>